<feature type="region of interest" description="Disordered" evidence="1">
    <location>
        <begin position="1"/>
        <end position="70"/>
    </location>
</feature>
<dbReference type="Proteomes" id="UP001295469">
    <property type="component" value="Chromosome C02"/>
</dbReference>
<feature type="compositionally biased region" description="Polar residues" evidence="1">
    <location>
        <begin position="13"/>
        <end position="33"/>
    </location>
</feature>
<organism evidence="2">
    <name type="scientific">Brassica napus</name>
    <name type="common">Rape</name>
    <dbReference type="NCBI Taxonomy" id="3708"/>
    <lineage>
        <taxon>Eukaryota</taxon>
        <taxon>Viridiplantae</taxon>
        <taxon>Streptophyta</taxon>
        <taxon>Embryophyta</taxon>
        <taxon>Tracheophyta</taxon>
        <taxon>Spermatophyta</taxon>
        <taxon>Magnoliopsida</taxon>
        <taxon>eudicotyledons</taxon>
        <taxon>Gunneridae</taxon>
        <taxon>Pentapetalae</taxon>
        <taxon>rosids</taxon>
        <taxon>malvids</taxon>
        <taxon>Brassicales</taxon>
        <taxon>Brassicaceae</taxon>
        <taxon>Brassiceae</taxon>
        <taxon>Brassica</taxon>
    </lineage>
</organism>
<evidence type="ECO:0000256" key="1">
    <source>
        <dbReference type="SAM" id="MobiDB-lite"/>
    </source>
</evidence>
<accession>A0A816KDC0</accession>
<dbReference type="EMBL" id="HG994366">
    <property type="protein sequence ID" value="CAF1896666.1"/>
    <property type="molecule type" value="Genomic_DNA"/>
</dbReference>
<name>A0A816KDC0_BRANA</name>
<evidence type="ECO:0000313" key="2">
    <source>
        <dbReference type="EMBL" id="CAF1896666.1"/>
    </source>
</evidence>
<feature type="compositionally biased region" description="Basic residues" evidence="1">
    <location>
        <begin position="34"/>
        <end position="43"/>
    </location>
</feature>
<sequence>MNQKINHKPGSILWQTKTRNSTLPTLGKTTTRGNNKHAIRSRRGTIGASNMTLNWDRKQGHQREPIESRE</sequence>
<proteinExistence type="predicted"/>
<reference evidence="2" key="1">
    <citation type="submission" date="2021-01" db="EMBL/GenBank/DDBJ databases">
        <authorList>
            <consortium name="Genoscope - CEA"/>
            <person name="William W."/>
        </authorList>
    </citation>
    <scope>NUCLEOTIDE SEQUENCE</scope>
</reference>
<dbReference type="AlphaFoldDB" id="A0A816KDC0"/>
<feature type="compositionally biased region" description="Basic and acidic residues" evidence="1">
    <location>
        <begin position="55"/>
        <end position="70"/>
    </location>
</feature>
<gene>
    <name evidence="2" type="ORF">DARMORV10_C02P17770.1</name>
</gene>
<protein>
    <submittedName>
        <fullName evidence="2">(rape) hypothetical protein</fullName>
    </submittedName>
</protein>